<organism evidence="1 2">
    <name type="scientific">Aporhodopirellula rubra</name>
    <dbReference type="NCBI Taxonomy" id="980271"/>
    <lineage>
        <taxon>Bacteria</taxon>
        <taxon>Pseudomonadati</taxon>
        <taxon>Planctomycetota</taxon>
        <taxon>Planctomycetia</taxon>
        <taxon>Pirellulales</taxon>
        <taxon>Pirellulaceae</taxon>
        <taxon>Aporhodopirellula</taxon>
    </lineage>
</organism>
<proteinExistence type="predicted"/>
<comment type="caution">
    <text evidence="1">The sequence shown here is derived from an EMBL/GenBank/DDBJ whole genome shotgun (WGS) entry which is preliminary data.</text>
</comment>
<evidence type="ECO:0000313" key="2">
    <source>
        <dbReference type="Proteomes" id="UP000536179"/>
    </source>
</evidence>
<gene>
    <name evidence="1" type="ORF">FHS27_000656</name>
</gene>
<dbReference type="Proteomes" id="UP000536179">
    <property type="component" value="Unassembled WGS sequence"/>
</dbReference>
<protein>
    <submittedName>
        <fullName evidence="1">Urocanate hydratase</fullName>
    </submittedName>
</protein>
<accession>A0A7W5DVD0</accession>
<reference evidence="1 2" key="1">
    <citation type="submission" date="2020-08" db="EMBL/GenBank/DDBJ databases">
        <title>Genomic Encyclopedia of Type Strains, Phase III (KMG-III): the genomes of soil and plant-associated and newly described type strains.</title>
        <authorList>
            <person name="Whitman W."/>
        </authorList>
    </citation>
    <scope>NUCLEOTIDE SEQUENCE [LARGE SCALE GENOMIC DNA]</scope>
    <source>
        <strain evidence="1 2">CECT 8075</strain>
    </source>
</reference>
<dbReference type="AlphaFoldDB" id="A0A7W5DVD0"/>
<name>A0A7W5DVD0_9BACT</name>
<sequence length="82" mass="9119">MAGEFGLPRAFRVNQRFIKIAASSMIRHYSVMRNLLVTGAIVVCGENLRAGRYDSGPRNTVNLRLLIPRNSAFGEIEGRLQA</sequence>
<keyword evidence="2" id="KW-1185">Reference proteome</keyword>
<dbReference type="EMBL" id="JACHXU010000002">
    <property type="protein sequence ID" value="MBB3204889.1"/>
    <property type="molecule type" value="Genomic_DNA"/>
</dbReference>
<evidence type="ECO:0000313" key="1">
    <source>
        <dbReference type="EMBL" id="MBB3204889.1"/>
    </source>
</evidence>